<evidence type="ECO:0000313" key="1">
    <source>
        <dbReference type="EMBL" id="GAA0328258.1"/>
    </source>
</evidence>
<dbReference type="RefSeq" id="WP_343798418.1">
    <property type="nucleotide sequence ID" value="NZ_BAAADJ010000019.1"/>
</dbReference>
<keyword evidence="2" id="KW-1185">Reference proteome</keyword>
<comment type="caution">
    <text evidence="1">The sequence shown here is derived from an EMBL/GenBank/DDBJ whole genome shotgun (WGS) entry which is preliminary data.</text>
</comment>
<reference evidence="2" key="1">
    <citation type="journal article" date="2019" name="Int. J. Syst. Evol. Microbiol.">
        <title>The Global Catalogue of Microorganisms (GCM) 10K type strain sequencing project: providing services to taxonomists for standard genome sequencing and annotation.</title>
        <authorList>
            <consortium name="The Broad Institute Genomics Platform"/>
            <consortium name="The Broad Institute Genome Sequencing Center for Infectious Disease"/>
            <person name="Wu L."/>
            <person name="Ma J."/>
        </authorList>
    </citation>
    <scope>NUCLEOTIDE SEQUENCE [LARGE SCALE GENOMIC DNA]</scope>
    <source>
        <strain evidence="2">JCM 9731</strain>
    </source>
</reference>
<protein>
    <submittedName>
        <fullName evidence="1">Uncharacterized protein</fullName>
    </submittedName>
</protein>
<dbReference type="EMBL" id="BAAADJ010000019">
    <property type="protein sequence ID" value="GAA0328258.1"/>
    <property type="molecule type" value="Genomic_DNA"/>
</dbReference>
<evidence type="ECO:0000313" key="2">
    <source>
        <dbReference type="Proteomes" id="UP001500782"/>
    </source>
</evidence>
<dbReference type="Proteomes" id="UP001500782">
    <property type="component" value="Unassembled WGS sequence"/>
</dbReference>
<organism evidence="1 2">
    <name type="scientific">Bacillus carboniphilus</name>
    <dbReference type="NCBI Taxonomy" id="86663"/>
    <lineage>
        <taxon>Bacteria</taxon>
        <taxon>Bacillati</taxon>
        <taxon>Bacillota</taxon>
        <taxon>Bacilli</taxon>
        <taxon>Bacillales</taxon>
        <taxon>Bacillaceae</taxon>
        <taxon>Bacillus</taxon>
    </lineage>
</organism>
<gene>
    <name evidence="1" type="ORF">GCM10008967_18430</name>
</gene>
<proteinExistence type="predicted"/>
<accession>A0ABP3FY27</accession>
<sequence>MYSEDLHNILEMIEALESNDVVLQVASEEPIDVHLFIKEEFKDGQIGYRVDEDGNSLLGEDEGDWIDDWHVIGYDEEIGDPIFVDITKVDYPVYTAAHGEGDWEPELLFESMSDFLNHVKPRE</sequence>
<name>A0ABP3FY27_9BACI</name>